<dbReference type="EMBL" id="GBRD01007495">
    <property type="protein sequence ID" value="JAG58326.1"/>
    <property type="molecule type" value="Transcribed_RNA"/>
</dbReference>
<keyword evidence="4 9" id="KW-0689">Ribosomal protein</keyword>
<gene>
    <name evidence="9" type="primary">Mrpl27</name>
    <name evidence="9" type="ORF">CM83_29429</name>
    <name evidence="11" type="ORF">g.36712</name>
</gene>
<evidence type="ECO:0000256" key="6">
    <source>
        <dbReference type="ARBA" id="ARBA00023274"/>
    </source>
</evidence>
<evidence type="ECO:0000313" key="11">
    <source>
        <dbReference type="EMBL" id="JAQ01041.1"/>
    </source>
</evidence>
<evidence type="ECO:0000256" key="4">
    <source>
        <dbReference type="ARBA" id="ARBA00022980"/>
    </source>
</evidence>
<evidence type="ECO:0000256" key="2">
    <source>
        <dbReference type="ARBA" id="ARBA00010797"/>
    </source>
</evidence>
<accession>A0A0A9YXG4</accession>
<keyword evidence="6" id="KW-0687">Ribonucleoprotein</keyword>
<dbReference type="GO" id="GO:0005743">
    <property type="term" value="C:mitochondrial inner membrane"/>
    <property type="evidence" value="ECO:0007669"/>
    <property type="project" value="UniProtKB-ARBA"/>
</dbReference>
<name>A0A0A9YXG4_LYGHE</name>
<dbReference type="EMBL" id="GDHC01017588">
    <property type="protein sequence ID" value="JAQ01041.1"/>
    <property type="molecule type" value="Transcribed_RNA"/>
</dbReference>
<protein>
    <recommendedName>
        <fullName evidence="7">Large ribosomal subunit protein bL27m</fullName>
    </recommendedName>
    <alternativeName>
        <fullName evidence="8">39S ribosomal protein L27, mitochondrial</fullName>
    </alternativeName>
</protein>
<dbReference type="PANTHER" id="PTHR15893:SF0">
    <property type="entry name" value="LARGE RIBOSOMAL SUBUNIT PROTEIN BL27M"/>
    <property type="match status" value="1"/>
</dbReference>
<dbReference type="Gene3D" id="2.40.50.100">
    <property type="match status" value="1"/>
</dbReference>
<reference evidence="10" key="3">
    <citation type="submission" date="2014-09" db="EMBL/GenBank/DDBJ databases">
        <authorList>
            <person name="Magalhaes I.L.F."/>
            <person name="Oliveira U."/>
            <person name="Santos F.R."/>
            <person name="Vidigal T.H.D.A."/>
            <person name="Brescovit A.D."/>
            <person name="Santos A.J."/>
        </authorList>
    </citation>
    <scope>NUCLEOTIDE SEQUENCE</scope>
</reference>
<evidence type="ECO:0000256" key="1">
    <source>
        <dbReference type="ARBA" id="ARBA00004173"/>
    </source>
</evidence>
<evidence type="ECO:0000256" key="7">
    <source>
        <dbReference type="ARBA" id="ARBA00035267"/>
    </source>
</evidence>
<keyword evidence="3" id="KW-0809">Transit peptide</keyword>
<reference evidence="11" key="4">
    <citation type="journal article" date="2016" name="Gigascience">
        <title>De novo construction of an expanded transcriptome assembly for the western tarnished plant bug, Lygus hesperus.</title>
        <authorList>
            <person name="Tassone E.E."/>
            <person name="Geib S.M."/>
            <person name="Hall B."/>
            <person name="Fabrick J.A."/>
            <person name="Brent C.S."/>
            <person name="Hull J.J."/>
        </authorList>
    </citation>
    <scope>NUCLEOTIDE SEQUENCE</scope>
</reference>
<comment type="subcellular location">
    <subcellularLocation>
        <location evidence="1">Mitochondrion</location>
    </subcellularLocation>
</comment>
<evidence type="ECO:0000256" key="3">
    <source>
        <dbReference type="ARBA" id="ARBA00022946"/>
    </source>
</evidence>
<sequence length="150" mass="16686">MSLISGPVISYSAKNILAAKEKLAGVLSNVICTRFASKKTGGSSKNHAGVVNPKHRGIKYNDGRYVHQGTLLVTQNKLRFHPGLNVGMGRNGTLFALLPGRVGVSTEKVEPNMDHTWNQRAYGGRDLDRVYKKYFHVFPEPQHVRFKRIA</sequence>
<organism evidence="9">
    <name type="scientific">Lygus hesperus</name>
    <name type="common">Western plant bug</name>
    <dbReference type="NCBI Taxonomy" id="30085"/>
    <lineage>
        <taxon>Eukaryota</taxon>
        <taxon>Metazoa</taxon>
        <taxon>Ecdysozoa</taxon>
        <taxon>Arthropoda</taxon>
        <taxon>Hexapoda</taxon>
        <taxon>Insecta</taxon>
        <taxon>Pterygota</taxon>
        <taxon>Neoptera</taxon>
        <taxon>Paraneoptera</taxon>
        <taxon>Hemiptera</taxon>
        <taxon>Heteroptera</taxon>
        <taxon>Panheteroptera</taxon>
        <taxon>Cimicomorpha</taxon>
        <taxon>Miridae</taxon>
        <taxon>Mirini</taxon>
        <taxon>Lygus</taxon>
    </lineage>
</organism>
<dbReference type="GO" id="GO:0005762">
    <property type="term" value="C:mitochondrial large ribosomal subunit"/>
    <property type="evidence" value="ECO:0007669"/>
    <property type="project" value="TreeGrafter"/>
</dbReference>
<keyword evidence="5" id="KW-0496">Mitochondrion</keyword>
<comment type="similarity">
    <text evidence="2">Belongs to the bacterial ribosomal protein bL27 family.</text>
</comment>
<dbReference type="FunFam" id="2.40.50.100:FF:000031">
    <property type="entry name" value="39S ribosomal protein L27, mitochondrial"/>
    <property type="match status" value="1"/>
</dbReference>
<dbReference type="Pfam" id="PF01016">
    <property type="entry name" value="Ribosomal_L27"/>
    <property type="match status" value="1"/>
</dbReference>
<dbReference type="AlphaFoldDB" id="A0A0A9YXG4"/>
<dbReference type="PANTHER" id="PTHR15893">
    <property type="entry name" value="RIBOSOMAL PROTEIN L27"/>
    <property type="match status" value="1"/>
</dbReference>
<proteinExistence type="inferred from homology"/>
<dbReference type="GO" id="GO:0006412">
    <property type="term" value="P:translation"/>
    <property type="evidence" value="ECO:0007669"/>
    <property type="project" value="InterPro"/>
</dbReference>
<dbReference type="EMBL" id="GBHO01009354">
    <property type="protein sequence ID" value="JAG34250.1"/>
    <property type="molecule type" value="Transcribed_RNA"/>
</dbReference>
<dbReference type="InterPro" id="IPR001684">
    <property type="entry name" value="Ribosomal_bL27"/>
</dbReference>
<reference evidence="9" key="2">
    <citation type="submission" date="2014-07" db="EMBL/GenBank/DDBJ databases">
        <authorList>
            <person name="Hull J."/>
        </authorList>
    </citation>
    <scope>NUCLEOTIDE SEQUENCE</scope>
</reference>
<reference evidence="9" key="1">
    <citation type="journal article" date="2014" name="PLoS ONE">
        <title>Transcriptome-Based Identification of ABC Transporters in the Western Tarnished Plant Bug Lygus hesperus.</title>
        <authorList>
            <person name="Hull J.J."/>
            <person name="Chaney K."/>
            <person name="Geib S.M."/>
            <person name="Fabrick J.A."/>
            <person name="Brent C.S."/>
            <person name="Walsh D."/>
            <person name="Lavine L.C."/>
        </authorList>
    </citation>
    <scope>NUCLEOTIDE SEQUENCE</scope>
</reference>
<evidence type="ECO:0000256" key="8">
    <source>
        <dbReference type="ARBA" id="ARBA00076963"/>
    </source>
</evidence>
<evidence type="ECO:0000313" key="10">
    <source>
        <dbReference type="EMBL" id="JAG58326.1"/>
    </source>
</evidence>
<evidence type="ECO:0000256" key="5">
    <source>
        <dbReference type="ARBA" id="ARBA00023128"/>
    </source>
</evidence>
<evidence type="ECO:0000313" key="9">
    <source>
        <dbReference type="EMBL" id="JAG34250.1"/>
    </source>
</evidence>
<dbReference type="SUPFAM" id="SSF110324">
    <property type="entry name" value="Ribosomal L27 protein-like"/>
    <property type="match status" value="1"/>
</dbReference>
<dbReference type="PRINTS" id="PR00063">
    <property type="entry name" value="RIBOSOMALL27"/>
</dbReference>
<dbReference type="GO" id="GO:0003735">
    <property type="term" value="F:structural constituent of ribosome"/>
    <property type="evidence" value="ECO:0007669"/>
    <property type="project" value="InterPro"/>
</dbReference>